<feature type="transmembrane region" description="Helical" evidence="8">
    <location>
        <begin position="349"/>
        <end position="367"/>
    </location>
</feature>
<dbReference type="InterPro" id="IPR051449">
    <property type="entry name" value="ABC-2_transporter_component"/>
</dbReference>
<evidence type="ECO:0000256" key="3">
    <source>
        <dbReference type="ARBA" id="ARBA00022448"/>
    </source>
</evidence>
<comment type="similarity">
    <text evidence="2">Belongs to the ABC-2 integral membrane protein family.</text>
</comment>
<dbReference type="Gene3D" id="3.40.1710.10">
    <property type="entry name" value="abc type-2 transporter like domain"/>
    <property type="match status" value="1"/>
</dbReference>
<keyword evidence="4" id="KW-1003">Cell membrane</keyword>
<sequence length="376" mass="40842">MPSFKNIFRLGVKEMWSLLRNPMMLVLIFYSFSLDIYVAATAMPDSINKAAIAVVDEDGSALSAQLLAAFELPYFMPPQLVSRQAMDAGMDQGTFTFGLSIPSNFQRDVLAGRSPQLQLNVDATQMSQAFTGNGYIAQILSTEVGQFLSRSDAPATGPVSLDMRMRYNPNLIASWFASIIQVVNNITMLSIILTGAAVIREREEGTMEHILAMPVAPSEIMISKVLSMGLVVLLATLGAFVGMVKGVMHVPIATPSLALFMVCVLLFLFSTTALGIFLATLSRSMPQFSILMVLVLLPLQMLSGGATPRESMPQVLQDIMLAAPTTHFVSSAQSILLRNADFYTVWPDFLALAVITAVLFFVSLVRFRKSTTDSGG</sequence>
<feature type="transmembrane region" description="Helical" evidence="8">
    <location>
        <begin position="172"/>
        <end position="199"/>
    </location>
</feature>
<evidence type="ECO:0000256" key="4">
    <source>
        <dbReference type="ARBA" id="ARBA00022475"/>
    </source>
</evidence>
<dbReference type="Proteomes" id="UP001528673">
    <property type="component" value="Unassembled WGS sequence"/>
</dbReference>
<feature type="transmembrane region" description="Helical" evidence="8">
    <location>
        <begin position="220"/>
        <end position="244"/>
    </location>
</feature>
<comment type="caution">
    <text evidence="10">The sequence shown here is derived from an EMBL/GenBank/DDBJ whole genome shotgun (WGS) entry which is preliminary data.</text>
</comment>
<organism evidence="10 11">
    <name type="scientific">Curvibacter cyanobacteriorum</name>
    <dbReference type="NCBI Taxonomy" id="3026422"/>
    <lineage>
        <taxon>Bacteria</taxon>
        <taxon>Pseudomonadati</taxon>
        <taxon>Pseudomonadota</taxon>
        <taxon>Betaproteobacteria</taxon>
        <taxon>Burkholderiales</taxon>
        <taxon>Comamonadaceae</taxon>
        <taxon>Curvibacter</taxon>
    </lineage>
</organism>
<dbReference type="InterPro" id="IPR047817">
    <property type="entry name" value="ABC2_TM_bact-type"/>
</dbReference>
<keyword evidence="11" id="KW-1185">Reference proteome</keyword>
<feature type="transmembrane region" description="Helical" evidence="8">
    <location>
        <begin position="21"/>
        <end position="40"/>
    </location>
</feature>
<proteinExistence type="inferred from homology"/>
<feature type="domain" description="ABC transmembrane type-2" evidence="9">
    <location>
        <begin position="133"/>
        <end position="370"/>
    </location>
</feature>
<evidence type="ECO:0000256" key="6">
    <source>
        <dbReference type="ARBA" id="ARBA00022989"/>
    </source>
</evidence>
<keyword evidence="7 8" id="KW-0472">Membrane</keyword>
<accession>A0ABT5MW38</accession>
<evidence type="ECO:0000313" key="10">
    <source>
        <dbReference type="EMBL" id="MDD0838272.1"/>
    </source>
</evidence>
<evidence type="ECO:0000256" key="2">
    <source>
        <dbReference type="ARBA" id="ARBA00007783"/>
    </source>
</evidence>
<comment type="subcellular location">
    <subcellularLocation>
        <location evidence="1">Cell membrane</location>
        <topology evidence="1">Multi-pass membrane protein</topology>
    </subcellularLocation>
</comment>
<dbReference type="Pfam" id="PF12698">
    <property type="entry name" value="ABC2_membrane_3"/>
    <property type="match status" value="1"/>
</dbReference>
<reference evidence="10 11" key="1">
    <citation type="submission" date="2023-02" db="EMBL/GenBank/DDBJ databases">
        <title>Bacterial whole genomic sequence of Curvibacter sp. HBC61.</title>
        <authorList>
            <person name="Le V."/>
            <person name="Ko S.-R."/>
            <person name="Ahn C.-Y."/>
            <person name="Oh H.-M."/>
        </authorList>
    </citation>
    <scope>NUCLEOTIDE SEQUENCE [LARGE SCALE GENOMIC DNA]</scope>
    <source>
        <strain evidence="10 11">HBC61</strain>
    </source>
</reference>
<evidence type="ECO:0000313" key="11">
    <source>
        <dbReference type="Proteomes" id="UP001528673"/>
    </source>
</evidence>
<dbReference type="RefSeq" id="WP_273949981.1">
    <property type="nucleotide sequence ID" value="NZ_JAQSIP010000003.1"/>
</dbReference>
<evidence type="ECO:0000256" key="7">
    <source>
        <dbReference type="ARBA" id="ARBA00023136"/>
    </source>
</evidence>
<dbReference type="PANTHER" id="PTHR30294">
    <property type="entry name" value="MEMBRANE COMPONENT OF ABC TRANSPORTER YHHJ-RELATED"/>
    <property type="match status" value="1"/>
</dbReference>
<gene>
    <name evidence="10" type="ORF">PSQ40_06790</name>
</gene>
<keyword evidence="3" id="KW-0813">Transport</keyword>
<dbReference type="EMBL" id="JAQSIP010000003">
    <property type="protein sequence ID" value="MDD0838272.1"/>
    <property type="molecule type" value="Genomic_DNA"/>
</dbReference>
<evidence type="ECO:0000259" key="9">
    <source>
        <dbReference type="PROSITE" id="PS51012"/>
    </source>
</evidence>
<feature type="transmembrane region" description="Helical" evidence="8">
    <location>
        <begin position="256"/>
        <end position="281"/>
    </location>
</feature>
<name>A0ABT5MW38_9BURK</name>
<evidence type="ECO:0000256" key="8">
    <source>
        <dbReference type="SAM" id="Phobius"/>
    </source>
</evidence>
<evidence type="ECO:0000256" key="1">
    <source>
        <dbReference type="ARBA" id="ARBA00004651"/>
    </source>
</evidence>
<keyword evidence="6 8" id="KW-1133">Transmembrane helix</keyword>
<evidence type="ECO:0000256" key="5">
    <source>
        <dbReference type="ARBA" id="ARBA00022692"/>
    </source>
</evidence>
<dbReference type="InterPro" id="IPR013525">
    <property type="entry name" value="ABC2_TM"/>
</dbReference>
<dbReference type="PANTHER" id="PTHR30294:SF47">
    <property type="entry name" value="INNER MEMBRANE TRANSPORT PERMEASE YHHJ"/>
    <property type="match status" value="1"/>
</dbReference>
<dbReference type="PROSITE" id="PS51012">
    <property type="entry name" value="ABC_TM2"/>
    <property type="match status" value="1"/>
</dbReference>
<protein>
    <submittedName>
        <fullName evidence="10">ABC transporter permease</fullName>
    </submittedName>
</protein>
<feature type="transmembrane region" description="Helical" evidence="8">
    <location>
        <begin position="288"/>
        <end position="306"/>
    </location>
</feature>
<keyword evidence="5 8" id="KW-0812">Transmembrane</keyword>